<dbReference type="NCBIfam" id="NF005091">
    <property type="entry name" value="PRK06522.2-2"/>
    <property type="match status" value="1"/>
</dbReference>
<dbReference type="PANTHER" id="PTHR21708">
    <property type="entry name" value="PROBABLE 2-DEHYDROPANTOATE 2-REDUCTASE"/>
    <property type="match status" value="1"/>
</dbReference>
<comment type="catalytic activity">
    <reaction evidence="4">
        <text>(R)-pantoate + NADP(+) = 2-dehydropantoate + NADPH + H(+)</text>
        <dbReference type="Rhea" id="RHEA:16233"/>
        <dbReference type="ChEBI" id="CHEBI:11561"/>
        <dbReference type="ChEBI" id="CHEBI:15378"/>
        <dbReference type="ChEBI" id="CHEBI:15980"/>
        <dbReference type="ChEBI" id="CHEBI:57783"/>
        <dbReference type="ChEBI" id="CHEBI:58349"/>
        <dbReference type="EC" id="1.1.1.169"/>
    </reaction>
</comment>
<comment type="function">
    <text evidence="4">Catalyzes the NADPH-dependent reduction of ketopantoate into pantoic acid.</text>
</comment>
<dbReference type="InterPro" id="IPR013332">
    <property type="entry name" value="KPR_N"/>
</dbReference>
<feature type="domain" description="Ketopantoate reductase C-terminal" evidence="6">
    <location>
        <begin position="179"/>
        <end position="301"/>
    </location>
</feature>
<dbReference type="UniPathway" id="UPA00028">
    <property type="reaction ID" value="UER00004"/>
</dbReference>
<evidence type="ECO:0000259" key="6">
    <source>
        <dbReference type="Pfam" id="PF08546"/>
    </source>
</evidence>
<dbReference type="InterPro" id="IPR013328">
    <property type="entry name" value="6PGD_dom2"/>
</dbReference>
<dbReference type="InterPro" id="IPR003710">
    <property type="entry name" value="ApbA"/>
</dbReference>
<evidence type="ECO:0000313" key="7">
    <source>
        <dbReference type="EMBL" id="MBB6098348.1"/>
    </source>
</evidence>
<dbReference type="Gene3D" id="1.10.1040.10">
    <property type="entry name" value="N-(1-d-carboxylethyl)-l-norvaline Dehydrogenase, domain 2"/>
    <property type="match status" value="1"/>
</dbReference>
<dbReference type="EC" id="1.1.1.169" evidence="4"/>
<comment type="similarity">
    <text evidence="1 4">Belongs to the ketopantoate reductase family.</text>
</comment>
<dbReference type="Gene3D" id="3.40.50.720">
    <property type="entry name" value="NAD(P)-binding Rossmann-like Domain"/>
    <property type="match status" value="1"/>
</dbReference>
<dbReference type="EMBL" id="JACHHG010000005">
    <property type="protein sequence ID" value="MBB6098348.1"/>
    <property type="molecule type" value="Genomic_DNA"/>
</dbReference>
<evidence type="ECO:0000256" key="4">
    <source>
        <dbReference type="RuleBase" id="RU362068"/>
    </source>
</evidence>
<dbReference type="InterPro" id="IPR036291">
    <property type="entry name" value="NAD(P)-bd_dom_sf"/>
</dbReference>
<dbReference type="GO" id="GO:0015940">
    <property type="term" value="P:pantothenate biosynthetic process"/>
    <property type="evidence" value="ECO:0007669"/>
    <property type="project" value="UniProtKB-UniPathway"/>
</dbReference>
<protein>
    <recommendedName>
        <fullName evidence="4">2-dehydropantoate 2-reductase</fullName>
        <ecNumber evidence="4">1.1.1.169</ecNumber>
    </recommendedName>
    <alternativeName>
        <fullName evidence="4">Ketopantoate reductase</fullName>
    </alternativeName>
</protein>
<sequence length="311" mass="32691">MQVLVFGSGGVGGYFGARLAQAGHRVGFVARGAHLAALRAQGLRVLSPLGELHLERVEASDDPTELPEPELVLVAVKTWQVPEAAAALRGVVREGTAVLPLQNGVEAPEQLMQVLGPDAVLGGLCRIIAYLEAPGVIRHLGVEPSVTFGELDDRRSERVATLEALWTSAGVTCEVPASIVTAMWEKFLLIASWSGVGAVTRAPIGVLRALPETRALLVDCMREVMAVAQARGVALGADTVERTLAFGDAAPPDGTSSMQRDIMEGRPSELEAQTGAVVRLGALAGVPTPVNRVIYAALRPLEARARGHLGF</sequence>
<dbReference type="InterPro" id="IPR008927">
    <property type="entry name" value="6-PGluconate_DH-like_C_sf"/>
</dbReference>
<evidence type="ECO:0000313" key="8">
    <source>
        <dbReference type="Proteomes" id="UP000569951"/>
    </source>
</evidence>
<evidence type="ECO:0000256" key="2">
    <source>
        <dbReference type="ARBA" id="ARBA00022857"/>
    </source>
</evidence>
<dbReference type="Pfam" id="PF02558">
    <property type="entry name" value="ApbA"/>
    <property type="match status" value="1"/>
</dbReference>
<evidence type="ECO:0000259" key="5">
    <source>
        <dbReference type="Pfam" id="PF02558"/>
    </source>
</evidence>
<dbReference type="NCBIfam" id="TIGR00745">
    <property type="entry name" value="apbA_panE"/>
    <property type="match status" value="1"/>
</dbReference>
<keyword evidence="2 4" id="KW-0521">NADP</keyword>
<comment type="caution">
    <text evidence="7">The sequence shown here is derived from an EMBL/GenBank/DDBJ whole genome shotgun (WGS) entry which is preliminary data.</text>
</comment>
<feature type="domain" description="Ketopantoate reductase N-terminal" evidence="5">
    <location>
        <begin position="3"/>
        <end position="152"/>
    </location>
</feature>
<evidence type="ECO:0000256" key="1">
    <source>
        <dbReference type="ARBA" id="ARBA00007870"/>
    </source>
</evidence>
<keyword evidence="8" id="KW-1185">Reference proteome</keyword>
<dbReference type="InterPro" id="IPR013752">
    <property type="entry name" value="KPA_reductase"/>
</dbReference>
<dbReference type="GO" id="GO:0005737">
    <property type="term" value="C:cytoplasm"/>
    <property type="evidence" value="ECO:0007669"/>
    <property type="project" value="TreeGrafter"/>
</dbReference>
<proteinExistence type="inferred from homology"/>
<keyword evidence="3 4" id="KW-0560">Oxidoreductase</keyword>
<dbReference type="InterPro" id="IPR051402">
    <property type="entry name" value="KPR-Related"/>
</dbReference>
<evidence type="ECO:0000256" key="3">
    <source>
        <dbReference type="ARBA" id="ARBA00023002"/>
    </source>
</evidence>
<accession>A0A841I1Z3</accession>
<dbReference type="Proteomes" id="UP000569951">
    <property type="component" value="Unassembled WGS sequence"/>
</dbReference>
<dbReference type="SUPFAM" id="SSF51735">
    <property type="entry name" value="NAD(P)-binding Rossmann-fold domains"/>
    <property type="match status" value="1"/>
</dbReference>
<reference evidence="7 8" key="1">
    <citation type="submission" date="2020-08" db="EMBL/GenBank/DDBJ databases">
        <title>Genomic Encyclopedia of Type Strains, Phase IV (KMG-IV): sequencing the most valuable type-strain genomes for metagenomic binning, comparative biology and taxonomic classification.</title>
        <authorList>
            <person name="Goeker M."/>
        </authorList>
    </citation>
    <scope>NUCLEOTIDE SEQUENCE [LARGE SCALE GENOMIC DNA]</scope>
    <source>
        <strain evidence="7 8">DSM 21458</strain>
    </source>
</reference>
<dbReference type="GO" id="GO:0008677">
    <property type="term" value="F:2-dehydropantoate 2-reductase activity"/>
    <property type="evidence" value="ECO:0007669"/>
    <property type="project" value="UniProtKB-EC"/>
</dbReference>
<dbReference type="RefSeq" id="WP_183986649.1">
    <property type="nucleotide sequence ID" value="NZ_JACHHG010000005.1"/>
</dbReference>
<organism evidence="7 8">
    <name type="scientific">Deinobacterium chartae</name>
    <dbReference type="NCBI Taxonomy" id="521158"/>
    <lineage>
        <taxon>Bacteria</taxon>
        <taxon>Thermotogati</taxon>
        <taxon>Deinococcota</taxon>
        <taxon>Deinococci</taxon>
        <taxon>Deinococcales</taxon>
        <taxon>Deinococcaceae</taxon>
        <taxon>Deinobacterium</taxon>
    </lineage>
</organism>
<comment type="pathway">
    <text evidence="4">Cofactor biosynthesis; (R)-pantothenate biosynthesis; (R)-pantoate from 3-methyl-2-oxobutanoate: step 2/2.</text>
</comment>
<dbReference type="Pfam" id="PF08546">
    <property type="entry name" value="ApbA_C"/>
    <property type="match status" value="1"/>
</dbReference>
<dbReference type="FunFam" id="1.10.1040.10:FF:000017">
    <property type="entry name" value="2-dehydropantoate 2-reductase"/>
    <property type="match status" value="1"/>
</dbReference>
<keyword evidence="4" id="KW-0566">Pantothenate biosynthesis</keyword>
<name>A0A841I1Z3_9DEIO</name>
<dbReference type="AlphaFoldDB" id="A0A841I1Z3"/>
<dbReference type="PANTHER" id="PTHR21708:SF26">
    <property type="entry name" value="2-DEHYDROPANTOATE 2-REDUCTASE"/>
    <property type="match status" value="1"/>
</dbReference>
<dbReference type="FunFam" id="3.40.50.720:FF:000307">
    <property type="entry name" value="2-dehydropantoate 2-reductase"/>
    <property type="match status" value="1"/>
</dbReference>
<dbReference type="SUPFAM" id="SSF48179">
    <property type="entry name" value="6-phosphogluconate dehydrogenase C-terminal domain-like"/>
    <property type="match status" value="1"/>
</dbReference>
<gene>
    <name evidence="7" type="ORF">HNR42_001773</name>
</gene>